<evidence type="ECO:0000313" key="3">
    <source>
        <dbReference type="Proteomes" id="UP000249886"/>
    </source>
</evidence>
<sequence length="97" mass="10705">MIAVAAAPGDRPLMREAIGEVFRTTRHHRSERISDVARRANVSPQYLSEVERGVKDPSSEIVESISTALDLPVSDVLRQAARRIDTHQVCNFLPVAA</sequence>
<evidence type="ECO:0000259" key="1">
    <source>
        <dbReference type="PROSITE" id="PS50943"/>
    </source>
</evidence>
<comment type="caution">
    <text evidence="2">The sequence shown here is derived from an EMBL/GenBank/DDBJ whole genome shotgun (WGS) entry which is preliminary data.</text>
</comment>
<accession>A0A6H9XH19</accession>
<dbReference type="CDD" id="cd00093">
    <property type="entry name" value="HTH_XRE"/>
    <property type="match status" value="1"/>
</dbReference>
<dbReference type="InterPro" id="IPR010982">
    <property type="entry name" value="Lambda_DNA-bd_dom_sf"/>
</dbReference>
<dbReference type="Gene3D" id="1.10.260.40">
    <property type="entry name" value="lambda repressor-like DNA-binding domains"/>
    <property type="match status" value="1"/>
</dbReference>
<protein>
    <submittedName>
        <fullName evidence="2">Transcriptional regulator ClgR</fullName>
    </submittedName>
</protein>
<dbReference type="PROSITE" id="PS50943">
    <property type="entry name" value="HTH_CROC1"/>
    <property type="match status" value="1"/>
</dbReference>
<dbReference type="Pfam" id="PF01381">
    <property type="entry name" value="HTH_3"/>
    <property type="match status" value="1"/>
</dbReference>
<dbReference type="SUPFAM" id="SSF47413">
    <property type="entry name" value="lambda repressor-like DNA-binding domains"/>
    <property type="match status" value="1"/>
</dbReference>
<dbReference type="RefSeq" id="WP_005521797.1">
    <property type="nucleotide sequence ID" value="NZ_CAJPQJ010000002.1"/>
</dbReference>
<organism evidence="2 3">
    <name type="scientific">Corynebacterium matruchotii</name>
    <dbReference type="NCBI Taxonomy" id="43768"/>
    <lineage>
        <taxon>Bacteria</taxon>
        <taxon>Bacillati</taxon>
        <taxon>Actinomycetota</taxon>
        <taxon>Actinomycetes</taxon>
        <taxon>Mycobacteriales</taxon>
        <taxon>Corynebacteriaceae</taxon>
        <taxon>Corynebacterium</taxon>
    </lineage>
</organism>
<dbReference type="GeneID" id="84574288"/>
<gene>
    <name evidence="2" type="ORF">NCTC10254_01002</name>
</gene>
<dbReference type="GO" id="GO:0003677">
    <property type="term" value="F:DNA binding"/>
    <property type="evidence" value="ECO:0007669"/>
    <property type="project" value="InterPro"/>
</dbReference>
<dbReference type="Proteomes" id="UP000249886">
    <property type="component" value="Unassembled WGS sequence"/>
</dbReference>
<proteinExistence type="predicted"/>
<feature type="domain" description="HTH cro/C1-type" evidence="1">
    <location>
        <begin position="34"/>
        <end position="76"/>
    </location>
</feature>
<dbReference type="EMBL" id="UARK01000002">
    <property type="protein sequence ID" value="SPW27726.1"/>
    <property type="molecule type" value="Genomic_DNA"/>
</dbReference>
<dbReference type="AlphaFoldDB" id="A0A6H9XH19"/>
<dbReference type="SMART" id="SM00530">
    <property type="entry name" value="HTH_XRE"/>
    <property type="match status" value="1"/>
</dbReference>
<evidence type="ECO:0000313" key="2">
    <source>
        <dbReference type="EMBL" id="SPW27726.1"/>
    </source>
</evidence>
<dbReference type="InterPro" id="IPR001387">
    <property type="entry name" value="Cro/C1-type_HTH"/>
</dbReference>
<reference evidence="2 3" key="1">
    <citation type="submission" date="2018-06" db="EMBL/GenBank/DDBJ databases">
        <authorList>
            <consortium name="Pathogen Informatics"/>
            <person name="Doyle S."/>
        </authorList>
    </citation>
    <scope>NUCLEOTIDE SEQUENCE [LARGE SCALE GENOMIC DNA]</scope>
    <source>
        <strain evidence="2 3">NCTC10254</strain>
    </source>
</reference>
<name>A0A6H9XH19_9CORY</name>